<organism evidence="5 6">
    <name type="scientific">Sphingobium jiangsuense</name>
    <dbReference type="NCBI Taxonomy" id="870476"/>
    <lineage>
        <taxon>Bacteria</taxon>
        <taxon>Pseudomonadati</taxon>
        <taxon>Pseudomonadota</taxon>
        <taxon>Alphaproteobacteria</taxon>
        <taxon>Sphingomonadales</taxon>
        <taxon>Sphingomonadaceae</taxon>
        <taxon>Sphingobium</taxon>
    </lineage>
</organism>
<evidence type="ECO:0000256" key="2">
    <source>
        <dbReference type="SAM" id="Phobius"/>
    </source>
</evidence>
<feature type="region of interest" description="Disordered" evidence="1">
    <location>
        <begin position="32"/>
        <end position="61"/>
    </location>
</feature>
<dbReference type="RefSeq" id="WP_188073199.1">
    <property type="nucleotide sequence ID" value="NZ_BSPS01000046.1"/>
</dbReference>
<evidence type="ECO:0000313" key="6">
    <source>
        <dbReference type="Proteomes" id="UP000571950"/>
    </source>
</evidence>
<evidence type="ECO:0000259" key="4">
    <source>
        <dbReference type="Pfam" id="PF14257"/>
    </source>
</evidence>
<name>A0A7W6FR33_9SPHN</name>
<comment type="caution">
    <text evidence="5">The sequence shown here is derived from an EMBL/GenBank/DDBJ whole genome shotgun (WGS) entry which is preliminary data.</text>
</comment>
<accession>A0A7W6FR33</accession>
<evidence type="ECO:0000313" key="5">
    <source>
        <dbReference type="EMBL" id="MBB3927746.1"/>
    </source>
</evidence>
<evidence type="ECO:0000256" key="3">
    <source>
        <dbReference type="SAM" id="SignalP"/>
    </source>
</evidence>
<keyword evidence="2" id="KW-0812">Transmembrane</keyword>
<dbReference type="EMBL" id="JACIDT010000014">
    <property type="protein sequence ID" value="MBB3927746.1"/>
    <property type="molecule type" value="Genomic_DNA"/>
</dbReference>
<proteinExistence type="predicted"/>
<dbReference type="InterPro" id="IPR025645">
    <property type="entry name" value="DUF4349"/>
</dbReference>
<keyword evidence="6" id="KW-1185">Reference proteome</keyword>
<evidence type="ECO:0000256" key="1">
    <source>
        <dbReference type="SAM" id="MobiDB-lite"/>
    </source>
</evidence>
<sequence length="305" mass="32759">MTHFRHWKSTLAGAMLPLMLAGCGSAPDHAMRASEDLSVAPPAAPAKQAAPEGGGDRQDAIPLSQPQLAYSYRYGFRLPSNRVAETQQAHAAACEKLGVARCRVISLSRSGDEDRQYGELKLSIDAKLARAFAADMGGIVSGKGGEQIDAGITAEDLSKQIVDTDARIRAKTLLADRLTQLLATRGGSVADLVEAERALSQVQEELDQARTWLAEMKGRVAMSDMTIAYSSTPTASSSLLSPVRDAISSAGEILGFSVGALIRFLVAALPWLLVLWGAVKLYRKLGGRWPRWRWRRGGTQAETEG</sequence>
<dbReference type="Proteomes" id="UP000571950">
    <property type="component" value="Unassembled WGS sequence"/>
</dbReference>
<feature type="chain" id="PRO_5030962579" description="DUF4349 domain-containing protein" evidence="3">
    <location>
        <begin position="27"/>
        <end position="305"/>
    </location>
</feature>
<gene>
    <name evidence="5" type="ORF">GGR43_003479</name>
</gene>
<keyword evidence="2" id="KW-0472">Membrane</keyword>
<dbReference type="AlphaFoldDB" id="A0A7W6FR33"/>
<keyword evidence="3" id="KW-0732">Signal</keyword>
<reference evidence="5 6" key="1">
    <citation type="submission" date="2020-08" db="EMBL/GenBank/DDBJ databases">
        <title>Genomic Encyclopedia of Type Strains, Phase IV (KMG-IV): sequencing the most valuable type-strain genomes for metagenomic binning, comparative biology and taxonomic classification.</title>
        <authorList>
            <person name="Goeker M."/>
        </authorList>
    </citation>
    <scope>NUCLEOTIDE SEQUENCE [LARGE SCALE GENOMIC DNA]</scope>
    <source>
        <strain evidence="5 6">DSM 26189</strain>
    </source>
</reference>
<feature type="domain" description="DUF4349" evidence="4">
    <location>
        <begin position="67"/>
        <end position="279"/>
    </location>
</feature>
<keyword evidence="2" id="KW-1133">Transmembrane helix</keyword>
<feature type="transmembrane region" description="Helical" evidence="2">
    <location>
        <begin position="253"/>
        <end position="279"/>
    </location>
</feature>
<dbReference type="Pfam" id="PF14257">
    <property type="entry name" value="DUF4349"/>
    <property type="match status" value="1"/>
</dbReference>
<feature type="signal peptide" evidence="3">
    <location>
        <begin position="1"/>
        <end position="26"/>
    </location>
</feature>
<dbReference type="PROSITE" id="PS51257">
    <property type="entry name" value="PROKAR_LIPOPROTEIN"/>
    <property type="match status" value="1"/>
</dbReference>
<protein>
    <recommendedName>
        <fullName evidence="4">DUF4349 domain-containing protein</fullName>
    </recommendedName>
</protein>